<sequence length="64" mass="7256">MTLHKLDINGLINDLVLNDLKTVFYVDLWCVAKGAEIGYEIFLNLLWLISDILNLTESFAKGTL</sequence>
<protein>
    <submittedName>
        <fullName evidence="1">Uncharacterized protein</fullName>
    </submittedName>
</protein>
<accession>A0ABX3DA32</accession>
<gene>
    <name evidence="1" type="ORF">BI375_18170</name>
</gene>
<name>A0ABX3DA32_9VIBR</name>
<dbReference type="EMBL" id="MKFT01000008">
    <property type="protein sequence ID" value="OHY93773.1"/>
    <property type="molecule type" value="Genomic_DNA"/>
</dbReference>
<reference evidence="1 2" key="1">
    <citation type="submission" date="2016-09" db="EMBL/GenBank/DDBJ databases">
        <title>Isolation, identification and antibiotic sensitivity analysis of bacterial pathogen from juvenile Hippocampus erectus with tail-rotted disease.</title>
        <authorList>
            <person name="Yang Q."/>
        </authorList>
    </citation>
    <scope>NUCLEOTIDE SEQUENCE [LARGE SCALE GENOMIC DNA]</scope>
    <source>
        <strain evidence="1 2">HM-10</strain>
    </source>
</reference>
<keyword evidence="2" id="KW-1185">Reference proteome</keyword>
<organism evidence="1 2">
    <name type="scientific">Vibrio rotiferianus</name>
    <dbReference type="NCBI Taxonomy" id="190895"/>
    <lineage>
        <taxon>Bacteria</taxon>
        <taxon>Pseudomonadati</taxon>
        <taxon>Pseudomonadota</taxon>
        <taxon>Gammaproteobacteria</taxon>
        <taxon>Vibrionales</taxon>
        <taxon>Vibrionaceae</taxon>
        <taxon>Vibrio</taxon>
    </lineage>
</organism>
<comment type="caution">
    <text evidence="1">The sequence shown here is derived from an EMBL/GenBank/DDBJ whole genome shotgun (WGS) entry which is preliminary data.</text>
</comment>
<proteinExistence type="predicted"/>
<dbReference type="Proteomes" id="UP000180133">
    <property type="component" value="Unassembled WGS sequence"/>
</dbReference>
<evidence type="ECO:0000313" key="2">
    <source>
        <dbReference type="Proteomes" id="UP000180133"/>
    </source>
</evidence>
<evidence type="ECO:0000313" key="1">
    <source>
        <dbReference type="EMBL" id="OHY93773.1"/>
    </source>
</evidence>